<dbReference type="CDD" id="cd07765">
    <property type="entry name" value="KRAB_A-box"/>
    <property type="match status" value="1"/>
</dbReference>
<evidence type="ECO:0000256" key="11">
    <source>
        <dbReference type="ARBA" id="ARBA00023242"/>
    </source>
</evidence>
<evidence type="ECO:0000259" key="15">
    <source>
        <dbReference type="PROSITE" id="PS50805"/>
    </source>
</evidence>
<evidence type="ECO:0000256" key="5">
    <source>
        <dbReference type="ARBA" id="ARBA00022737"/>
    </source>
</evidence>
<evidence type="ECO:0000256" key="9">
    <source>
        <dbReference type="ARBA" id="ARBA00023125"/>
    </source>
</evidence>
<dbReference type="PANTHER" id="PTHR24381">
    <property type="entry name" value="ZINC FINGER PROTEIN"/>
    <property type="match status" value="1"/>
</dbReference>
<evidence type="ECO:0000256" key="3">
    <source>
        <dbReference type="ARBA" id="ARBA00006991"/>
    </source>
</evidence>
<evidence type="ECO:0000259" key="14">
    <source>
        <dbReference type="PROSITE" id="PS50157"/>
    </source>
</evidence>
<evidence type="ECO:0000313" key="16">
    <source>
        <dbReference type="Proteomes" id="UP000515159"/>
    </source>
</evidence>
<sequence length="542" mass="63794">MSTIVADQASVIFSDVAAYFWDVEWDILGEWQKELYKKVIKEIHSFLIAQGYSILNPDVIFKIKKEENKYFTQHCEMEGKENINDSTRNLPVVTSVFSLSIKQEEDLPFMDHPELETSQQINLPVTGFPDVNPDIIIRFKEEEFRAEPRGSEEGGNLPIKGVHKELYETGDGCRNNSKRMRMCDGQQRENWKQKDAFRNSQDPSAHCEEGVSDRTPTREKKITRKRKRSDGPERNFNYTPIFIQTGELKEGENHLKSADIRENVTTDLHMVEHHTLSLRPEVHESQVKHKTNSFGDSTNQDKPFKCFECDKCFIQKTYLQPHKMNHTGDKPFKCSQCDKYFKKKANLQFHIMTHTGDKPFKCSECDKCFSQKHHLQRHKMNHVGDKPFKCPECNKCFSQKSDLQRHKMTHTRDKPFQCSECDKCFSQKPHLQRHKMNHVGDKPFKCPECNKCFSQKSDLQRHKTTHTRTFKCSECDKCFGQKAHLQVHKITHMGDKPFKCFQCDRCFSQKGHLQRHRITHMRNKPFRKDKMEPNKTIQQKNW</sequence>
<dbReference type="FunFam" id="3.30.160.60:FF:000322">
    <property type="entry name" value="GDNF-inducible zinc finger protein 1"/>
    <property type="match status" value="1"/>
</dbReference>
<dbReference type="GeneID" id="117356625"/>
<organism evidence="16 17">
    <name type="scientific">Geotrypetes seraphini</name>
    <name type="common">Gaboon caecilian</name>
    <name type="synonym">Caecilia seraphini</name>
    <dbReference type="NCBI Taxonomy" id="260995"/>
    <lineage>
        <taxon>Eukaryota</taxon>
        <taxon>Metazoa</taxon>
        <taxon>Chordata</taxon>
        <taxon>Craniata</taxon>
        <taxon>Vertebrata</taxon>
        <taxon>Euteleostomi</taxon>
        <taxon>Amphibia</taxon>
        <taxon>Gymnophiona</taxon>
        <taxon>Geotrypetes</taxon>
    </lineage>
</organism>
<dbReference type="SMART" id="SM00355">
    <property type="entry name" value="ZnF_C2H2"/>
    <property type="match status" value="8"/>
</dbReference>
<dbReference type="Gene3D" id="6.10.140.140">
    <property type="match status" value="1"/>
</dbReference>
<evidence type="ECO:0000256" key="4">
    <source>
        <dbReference type="ARBA" id="ARBA00022723"/>
    </source>
</evidence>
<evidence type="ECO:0000256" key="10">
    <source>
        <dbReference type="ARBA" id="ARBA00023163"/>
    </source>
</evidence>
<dbReference type="FunFam" id="3.30.160.60:FF:000706">
    <property type="entry name" value="Zinc finger protein"/>
    <property type="match status" value="2"/>
</dbReference>
<dbReference type="InterPro" id="IPR036236">
    <property type="entry name" value="Znf_C2H2_sf"/>
</dbReference>
<dbReference type="Proteomes" id="UP000515159">
    <property type="component" value="Chromosome 3"/>
</dbReference>
<dbReference type="Pfam" id="PF01352">
    <property type="entry name" value="KRAB"/>
    <property type="match status" value="1"/>
</dbReference>
<evidence type="ECO:0000256" key="6">
    <source>
        <dbReference type="ARBA" id="ARBA00022771"/>
    </source>
</evidence>
<keyword evidence="9" id="KW-0238">DNA-binding</keyword>
<keyword evidence="4" id="KW-0479">Metal-binding</keyword>
<feature type="domain" description="KRAB" evidence="15">
    <location>
        <begin position="11"/>
        <end position="82"/>
    </location>
</feature>
<evidence type="ECO:0000313" key="17">
    <source>
        <dbReference type="RefSeq" id="XP_033791989.1"/>
    </source>
</evidence>
<dbReference type="AlphaFoldDB" id="A0A6P8Q6S4"/>
<dbReference type="KEGG" id="gsh:117356625"/>
<keyword evidence="10" id="KW-0804">Transcription</keyword>
<dbReference type="PANTHER" id="PTHR24381:SF393">
    <property type="entry name" value="CHROMATIN-LINKED ADAPTOR FOR MSL PROTEINS, ISOFORM B"/>
    <property type="match status" value="1"/>
</dbReference>
<feature type="domain" description="C2H2-type" evidence="14">
    <location>
        <begin position="304"/>
        <end position="331"/>
    </location>
</feature>
<dbReference type="SUPFAM" id="SSF109640">
    <property type="entry name" value="KRAB domain (Kruppel-associated box)"/>
    <property type="match status" value="1"/>
</dbReference>
<dbReference type="PROSITE" id="PS50805">
    <property type="entry name" value="KRAB"/>
    <property type="match status" value="1"/>
</dbReference>
<name>A0A6P8Q6S4_GEOSA</name>
<evidence type="ECO:0000256" key="7">
    <source>
        <dbReference type="ARBA" id="ARBA00022833"/>
    </source>
</evidence>
<dbReference type="FunFam" id="3.30.160.60:FF:000358">
    <property type="entry name" value="zinc finger protein 24"/>
    <property type="match status" value="1"/>
</dbReference>
<keyword evidence="7" id="KW-0862">Zinc</keyword>
<keyword evidence="8" id="KW-0805">Transcription regulation</keyword>
<reference evidence="17" key="1">
    <citation type="submission" date="2025-08" db="UniProtKB">
        <authorList>
            <consortium name="RefSeq"/>
        </authorList>
    </citation>
    <scope>IDENTIFICATION</scope>
</reference>
<dbReference type="OrthoDB" id="9896200at2759"/>
<dbReference type="FunFam" id="3.30.160.60:FF:000508">
    <property type="entry name" value="Myeloid zinc finger 1"/>
    <property type="match status" value="1"/>
</dbReference>
<dbReference type="FunFam" id="3.30.160.60:FF:000630">
    <property type="entry name" value="Zinc finger protein 180"/>
    <property type="match status" value="1"/>
</dbReference>
<feature type="domain" description="C2H2-type" evidence="14">
    <location>
        <begin position="388"/>
        <end position="415"/>
    </location>
</feature>
<feature type="domain" description="C2H2-type" evidence="14">
    <location>
        <begin position="332"/>
        <end position="359"/>
    </location>
</feature>
<dbReference type="GO" id="GO:0042802">
    <property type="term" value="F:identical protein binding"/>
    <property type="evidence" value="ECO:0007669"/>
    <property type="project" value="UniProtKB-ARBA"/>
</dbReference>
<proteinExistence type="inferred from homology"/>
<protein>
    <submittedName>
        <fullName evidence="17">Zinc finger protein 510-like</fullName>
    </submittedName>
</protein>
<dbReference type="SUPFAM" id="SSF57667">
    <property type="entry name" value="beta-beta-alpha zinc fingers"/>
    <property type="match status" value="4"/>
</dbReference>
<dbReference type="InterPro" id="IPR001909">
    <property type="entry name" value="KRAB"/>
</dbReference>
<dbReference type="RefSeq" id="XP_033791989.1">
    <property type="nucleotide sequence ID" value="XM_033936098.1"/>
</dbReference>
<keyword evidence="16" id="KW-1185">Reference proteome</keyword>
<evidence type="ECO:0000256" key="2">
    <source>
        <dbReference type="ARBA" id="ARBA00004123"/>
    </source>
</evidence>
<dbReference type="InterPro" id="IPR036051">
    <property type="entry name" value="KRAB_dom_sf"/>
</dbReference>
<feature type="domain" description="C2H2-type" evidence="14">
    <location>
        <begin position="444"/>
        <end position="471"/>
    </location>
</feature>
<keyword evidence="11" id="KW-0539">Nucleus</keyword>
<dbReference type="Gene3D" id="3.30.160.60">
    <property type="entry name" value="Classic Zinc Finger"/>
    <property type="match status" value="8"/>
</dbReference>
<dbReference type="InterPro" id="IPR013087">
    <property type="entry name" value="Znf_C2H2_type"/>
</dbReference>
<evidence type="ECO:0000256" key="12">
    <source>
        <dbReference type="PROSITE-ProRule" id="PRU00042"/>
    </source>
</evidence>
<dbReference type="GO" id="GO:0005634">
    <property type="term" value="C:nucleus"/>
    <property type="evidence" value="ECO:0007669"/>
    <property type="project" value="UniProtKB-SubCell"/>
</dbReference>
<keyword evidence="5" id="KW-0677">Repeat</keyword>
<comment type="similarity">
    <text evidence="3">Belongs to the krueppel C2H2-type zinc-finger protein family.</text>
</comment>
<feature type="compositionally biased region" description="Basic and acidic residues" evidence="13">
    <location>
        <begin position="186"/>
        <end position="197"/>
    </location>
</feature>
<dbReference type="SMART" id="SM00349">
    <property type="entry name" value="KRAB"/>
    <property type="match status" value="1"/>
</dbReference>
<comment type="function">
    <text evidence="1">May be involved in transcriptional regulation.</text>
</comment>
<feature type="compositionally biased region" description="Basic and acidic residues" evidence="13">
    <location>
        <begin position="205"/>
        <end position="220"/>
    </location>
</feature>
<feature type="region of interest" description="Disordered" evidence="13">
    <location>
        <begin position="186"/>
        <end position="237"/>
    </location>
</feature>
<dbReference type="PROSITE" id="PS00028">
    <property type="entry name" value="ZINC_FINGER_C2H2_1"/>
    <property type="match status" value="8"/>
</dbReference>
<evidence type="ECO:0000256" key="8">
    <source>
        <dbReference type="ARBA" id="ARBA00023015"/>
    </source>
</evidence>
<dbReference type="FunFam" id="3.30.160.60:FF:000189">
    <property type="entry name" value="zinc finger protein 133 isoform X1"/>
    <property type="match status" value="1"/>
</dbReference>
<dbReference type="GO" id="GO:0008270">
    <property type="term" value="F:zinc ion binding"/>
    <property type="evidence" value="ECO:0007669"/>
    <property type="project" value="UniProtKB-KW"/>
</dbReference>
<feature type="domain" description="C2H2-type" evidence="14">
    <location>
        <begin position="416"/>
        <end position="443"/>
    </location>
</feature>
<feature type="domain" description="C2H2-type" evidence="14">
    <location>
        <begin position="470"/>
        <end position="497"/>
    </location>
</feature>
<evidence type="ECO:0000256" key="13">
    <source>
        <dbReference type="SAM" id="MobiDB-lite"/>
    </source>
</evidence>
<keyword evidence="6 12" id="KW-0863">Zinc-finger</keyword>
<dbReference type="PROSITE" id="PS50157">
    <property type="entry name" value="ZINC_FINGER_C2H2_2"/>
    <property type="match status" value="8"/>
</dbReference>
<evidence type="ECO:0000256" key="1">
    <source>
        <dbReference type="ARBA" id="ARBA00003767"/>
    </source>
</evidence>
<feature type="domain" description="C2H2-type" evidence="14">
    <location>
        <begin position="498"/>
        <end position="525"/>
    </location>
</feature>
<gene>
    <name evidence="17" type="primary">LOC117356625</name>
</gene>
<dbReference type="Pfam" id="PF00096">
    <property type="entry name" value="zf-C2H2"/>
    <property type="match status" value="7"/>
</dbReference>
<dbReference type="InParanoid" id="A0A6P8Q6S4"/>
<dbReference type="FunFam" id="3.30.160.60:FF:002343">
    <property type="entry name" value="Zinc finger protein 33A"/>
    <property type="match status" value="1"/>
</dbReference>
<dbReference type="GO" id="GO:0000981">
    <property type="term" value="F:DNA-binding transcription factor activity, RNA polymerase II-specific"/>
    <property type="evidence" value="ECO:0007669"/>
    <property type="project" value="TreeGrafter"/>
</dbReference>
<comment type="subcellular location">
    <subcellularLocation>
        <location evidence="2">Nucleus</location>
    </subcellularLocation>
</comment>
<feature type="domain" description="C2H2-type" evidence="14">
    <location>
        <begin position="360"/>
        <end position="387"/>
    </location>
</feature>
<dbReference type="GO" id="GO:0000977">
    <property type="term" value="F:RNA polymerase II transcription regulatory region sequence-specific DNA binding"/>
    <property type="evidence" value="ECO:0007669"/>
    <property type="project" value="TreeGrafter"/>
</dbReference>
<accession>A0A6P8Q6S4</accession>